<feature type="transmembrane region" description="Helical" evidence="1">
    <location>
        <begin position="90"/>
        <end position="110"/>
    </location>
</feature>
<gene>
    <name evidence="2" type="ORF">EAH80_29840</name>
</gene>
<dbReference type="OrthoDB" id="4761968at2"/>
<dbReference type="AlphaFoldDB" id="A0A502DNF1"/>
<feature type="transmembrane region" description="Helical" evidence="1">
    <location>
        <begin position="63"/>
        <end position="83"/>
    </location>
</feature>
<keyword evidence="1" id="KW-0812">Transmembrane</keyword>
<keyword evidence="1" id="KW-0472">Membrane</keyword>
<comment type="caution">
    <text evidence="2">The sequence shown here is derived from an EMBL/GenBank/DDBJ whole genome shotgun (WGS) entry which is preliminary data.</text>
</comment>
<keyword evidence="1" id="KW-1133">Transmembrane helix</keyword>
<reference evidence="2 3" key="1">
    <citation type="journal article" date="2019" name="Environ. Microbiol.">
        <title>Species interactions and distinct microbial communities in high Arctic permafrost affected cryosols are associated with the CH4 and CO2 gas fluxes.</title>
        <authorList>
            <person name="Altshuler I."/>
            <person name="Hamel J."/>
            <person name="Turney S."/>
            <person name="Magnuson E."/>
            <person name="Levesque R."/>
            <person name="Greer C."/>
            <person name="Whyte L.G."/>
        </authorList>
    </citation>
    <scope>NUCLEOTIDE SEQUENCE [LARGE SCALE GENOMIC DNA]</scope>
    <source>
        <strain evidence="2 3">S5.20</strain>
    </source>
</reference>
<sequence length="163" mass="16880">MSAPKSQGRQVIEAALTRWTIAVLGLVAIATATIFPWFSVQAVDGSADMAGWGAWRTTGDVDASLRPLPLGVLVYLSAGLMVASAVRRAFGVAVVGAMATFAAAILPFMITRTVDRRLPGGGAVAVEVAAAPLMLLGIGFAATIVCWIGYARCVLRPPPRAEA</sequence>
<evidence type="ECO:0000313" key="3">
    <source>
        <dbReference type="Proteomes" id="UP000320095"/>
    </source>
</evidence>
<dbReference type="EMBL" id="RCZG01000025">
    <property type="protein sequence ID" value="TPG25616.1"/>
    <property type="molecule type" value="Genomic_DNA"/>
</dbReference>
<dbReference type="Proteomes" id="UP000320095">
    <property type="component" value="Unassembled WGS sequence"/>
</dbReference>
<evidence type="ECO:0000256" key="1">
    <source>
        <dbReference type="SAM" id="Phobius"/>
    </source>
</evidence>
<feature type="transmembrane region" description="Helical" evidence="1">
    <location>
        <begin position="130"/>
        <end position="150"/>
    </location>
</feature>
<dbReference type="RefSeq" id="WP_140699767.1">
    <property type="nucleotide sequence ID" value="NZ_RCZG01000025.1"/>
</dbReference>
<accession>A0A502DNF1</accession>
<name>A0A502DNF1_9MYCO</name>
<evidence type="ECO:0000313" key="2">
    <source>
        <dbReference type="EMBL" id="TPG25616.1"/>
    </source>
</evidence>
<keyword evidence="3" id="KW-1185">Reference proteome</keyword>
<feature type="transmembrane region" description="Helical" evidence="1">
    <location>
        <begin position="21"/>
        <end position="43"/>
    </location>
</feature>
<proteinExistence type="predicted"/>
<organism evidence="2 3">
    <name type="scientific">Mycolicibacterium hodleri</name>
    <dbReference type="NCBI Taxonomy" id="49897"/>
    <lineage>
        <taxon>Bacteria</taxon>
        <taxon>Bacillati</taxon>
        <taxon>Actinomycetota</taxon>
        <taxon>Actinomycetes</taxon>
        <taxon>Mycobacteriales</taxon>
        <taxon>Mycobacteriaceae</taxon>
        <taxon>Mycolicibacterium</taxon>
    </lineage>
</organism>
<protein>
    <submittedName>
        <fullName evidence="2">Uncharacterized protein</fullName>
    </submittedName>
</protein>